<reference evidence="4 5" key="1">
    <citation type="submission" date="2019-09" db="EMBL/GenBank/DDBJ databases">
        <title>A chromosome-level genome assembly of the Chinese tupelo Nyssa sinensis.</title>
        <authorList>
            <person name="Yang X."/>
            <person name="Kang M."/>
            <person name="Yang Y."/>
            <person name="Xiong H."/>
            <person name="Wang M."/>
            <person name="Zhang Z."/>
            <person name="Wang Z."/>
            <person name="Wu H."/>
            <person name="Ma T."/>
            <person name="Liu J."/>
            <person name="Xi Z."/>
        </authorList>
    </citation>
    <scope>NUCLEOTIDE SEQUENCE [LARGE SCALE GENOMIC DNA]</scope>
    <source>
        <strain evidence="4">J267</strain>
        <tissue evidence="4">Leaf</tissue>
    </source>
</reference>
<dbReference type="Proteomes" id="UP000325577">
    <property type="component" value="Linkage Group LG0"/>
</dbReference>
<dbReference type="GO" id="GO:0010215">
    <property type="term" value="P:cellulose microfibril organization"/>
    <property type="evidence" value="ECO:0007669"/>
    <property type="project" value="InterPro"/>
</dbReference>
<organism evidence="4 5">
    <name type="scientific">Nyssa sinensis</name>
    <dbReference type="NCBI Taxonomy" id="561372"/>
    <lineage>
        <taxon>Eukaryota</taxon>
        <taxon>Viridiplantae</taxon>
        <taxon>Streptophyta</taxon>
        <taxon>Embryophyta</taxon>
        <taxon>Tracheophyta</taxon>
        <taxon>Spermatophyta</taxon>
        <taxon>Magnoliopsida</taxon>
        <taxon>eudicotyledons</taxon>
        <taxon>Gunneridae</taxon>
        <taxon>Pentapetalae</taxon>
        <taxon>asterids</taxon>
        <taxon>Cornales</taxon>
        <taxon>Nyssaceae</taxon>
        <taxon>Nyssa</taxon>
    </lineage>
</organism>
<keyword evidence="5" id="KW-1185">Reference proteome</keyword>
<evidence type="ECO:0000313" key="4">
    <source>
        <dbReference type="EMBL" id="KAA8549002.1"/>
    </source>
</evidence>
<dbReference type="Pfam" id="PF04833">
    <property type="entry name" value="COBRA"/>
    <property type="match status" value="1"/>
</dbReference>
<evidence type="ECO:0000256" key="2">
    <source>
        <dbReference type="ARBA" id="ARBA00022729"/>
    </source>
</evidence>
<dbReference type="OrthoDB" id="1729375at2759"/>
<dbReference type="GO" id="GO:0016020">
    <property type="term" value="C:membrane"/>
    <property type="evidence" value="ECO:0007669"/>
    <property type="project" value="InterPro"/>
</dbReference>
<sequence length="114" mass="13171">MYKMEEGTRSGQGEGGGDMTILYDVLTAFETHYMAQVTITNHNPTHRIDKWRLKWEWTRQEFIYSIRGAYPTLVEQRGCIFGPQGNFYKDLDFSNVVNCQTTPEFADLPPNLGQ</sequence>
<keyword evidence="3" id="KW-0325">Glycoprotein</keyword>
<protein>
    <submittedName>
        <fullName evidence="4">Uncharacterized protein</fullName>
    </submittedName>
</protein>
<dbReference type="PANTHER" id="PTHR31052">
    <property type="entry name" value="COBRA-LIKE PROTEIN 7"/>
    <property type="match status" value="1"/>
</dbReference>
<dbReference type="EMBL" id="CM018031">
    <property type="protein sequence ID" value="KAA8549002.1"/>
    <property type="molecule type" value="Genomic_DNA"/>
</dbReference>
<dbReference type="AlphaFoldDB" id="A0A5J5C541"/>
<name>A0A5J5C541_9ASTE</name>
<proteinExistence type="inferred from homology"/>
<evidence type="ECO:0000256" key="3">
    <source>
        <dbReference type="ARBA" id="ARBA00023180"/>
    </source>
</evidence>
<evidence type="ECO:0000313" key="5">
    <source>
        <dbReference type="Proteomes" id="UP000325577"/>
    </source>
</evidence>
<dbReference type="InterPro" id="IPR006918">
    <property type="entry name" value="COBRA_pln"/>
</dbReference>
<gene>
    <name evidence="4" type="ORF">F0562_000686</name>
</gene>
<comment type="similarity">
    <text evidence="1">Belongs to the COBRA family.</text>
</comment>
<dbReference type="PANTHER" id="PTHR31052:SF3">
    <property type="entry name" value="COBRA-LIKE PROTEIN 7"/>
    <property type="match status" value="1"/>
</dbReference>
<keyword evidence="2" id="KW-0732">Signal</keyword>
<evidence type="ECO:0000256" key="1">
    <source>
        <dbReference type="ARBA" id="ARBA00005507"/>
    </source>
</evidence>
<accession>A0A5J5C541</accession>